<dbReference type="SMART" id="SM00184">
    <property type="entry name" value="RING"/>
    <property type="match status" value="9"/>
</dbReference>
<dbReference type="InterPro" id="IPR017907">
    <property type="entry name" value="Znf_RING_CS"/>
</dbReference>
<keyword evidence="1" id="KW-0479">Metal-binding</keyword>
<proteinExistence type="predicted"/>
<feature type="domain" description="RING-type" evidence="5">
    <location>
        <begin position="447"/>
        <end position="481"/>
    </location>
</feature>
<organism evidence="6 7">
    <name type="scientific">Stentor coeruleus</name>
    <dbReference type="NCBI Taxonomy" id="5963"/>
    <lineage>
        <taxon>Eukaryota</taxon>
        <taxon>Sar</taxon>
        <taxon>Alveolata</taxon>
        <taxon>Ciliophora</taxon>
        <taxon>Postciliodesmatophora</taxon>
        <taxon>Heterotrichea</taxon>
        <taxon>Heterotrichida</taxon>
        <taxon>Stentoridae</taxon>
        <taxon>Stentor</taxon>
    </lineage>
</organism>
<sequence length="673" mass="77375">MNFCDTVCLICDDIGVRPINYSKYHKICQNHLTNIDDVILITCKHCNSNVLILRDFIFCSTCNNKECQVHPGYHNSLEIKPKINPEKEIEISIDPEKLNTHIVDISYEDSNEKPKCKKCHPSTEKIPCLACKEVFCPKCNPFEQYCSNCLNNLNDCDNCGKIGMLITLKCSHSGCYNCKDENFCKKCNTISTEKCDNCNKPYKMKLERNCRHKACDQCINGVCRKCISSKSIIKKNCINCGKECDSVLTMKCNHEGCHSCQNSPCKMCNRNTGEYKQNKCPTCGKPYIYIAEKGCSHKRCENCREKPCIACYNETLVYTCQYCNKKTDRVTKIQCLHELCGQCMNDNIYKTNNEILCLKCYSSSQEIREVEYTKPQTNSSNFNFFSCGYQVENRSCGAYSLKNSVKCCYCRKTASNIKEITCGHLMCQVCISEKQLCQICTFNKNECSYCFAISSDLLVLECQHSMCRMCINQRKTCKRCKRNKCHQCKREKASDTGDCGHDLCRKCFEINKKCYECDKKSVMYCPNCGDKTVENLIFKCKHHGCIICVDNHVCYKCAKKLNNKKLNKKNSEICSYCKISTNEFLYLRCKHVICISCLKDLDETKLKNLNYSCLQCISEGILFEQICSSCHCMTRWDIKNLIFTKSCCKKELCTKCYSLIADKNHSCNECISF</sequence>
<dbReference type="PROSITE" id="PS00518">
    <property type="entry name" value="ZF_RING_1"/>
    <property type="match status" value="4"/>
</dbReference>
<evidence type="ECO:0000259" key="5">
    <source>
        <dbReference type="PROSITE" id="PS50089"/>
    </source>
</evidence>
<name>A0A1R2BN65_9CILI</name>
<keyword evidence="7" id="KW-1185">Reference proteome</keyword>
<keyword evidence="2 4" id="KW-0863">Zinc-finger</keyword>
<dbReference type="Proteomes" id="UP000187209">
    <property type="component" value="Unassembled WGS sequence"/>
</dbReference>
<protein>
    <recommendedName>
        <fullName evidence="5">RING-type domain-containing protein</fullName>
    </recommendedName>
</protein>
<evidence type="ECO:0000256" key="2">
    <source>
        <dbReference type="ARBA" id="ARBA00022771"/>
    </source>
</evidence>
<accession>A0A1R2BN65</accession>
<keyword evidence="3" id="KW-0862">Zinc</keyword>
<evidence type="ECO:0000256" key="4">
    <source>
        <dbReference type="PROSITE-ProRule" id="PRU00175"/>
    </source>
</evidence>
<reference evidence="6 7" key="1">
    <citation type="submission" date="2016-11" db="EMBL/GenBank/DDBJ databases">
        <title>The macronuclear genome of Stentor coeruleus: a giant cell with tiny introns.</title>
        <authorList>
            <person name="Slabodnick M."/>
            <person name="Ruby J.G."/>
            <person name="Reiff S.B."/>
            <person name="Swart E.C."/>
            <person name="Gosai S."/>
            <person name="Prabakaran S."/>
            <person name="Witkowska E."/>
            <person name="Larue G.E."/>
            <person name="Fisher S."/>
            <person name="Freeman R.M."/>
            <person name="Gunawardena J."/>
            <person name="Chu W."/>
            <person name="Stover N.A."/>
            <person name="Gregory B.D."/>
            <person name="Nowacki M."/>
            <person name="Derisi J."/>
            <person name="Roy S.W."/>
            <person name="Marshall W.F."/>
            <person name="Sood P."/>
        </authorList>
    </citation>
    <scope>NUCLEOTIDE SEQUENCE [LARGE SCALE GENOMIC DNA]</scope>
    <source>
        <strain evidence="6">WM001</strain>
    </source>
</reference>
<dbReference type="GO" id="GO:0008270">
    <property type="term" value="F:zinc ion binding"/>
    <property type="evidence" value="ECO:0007669"/>
    <property type="project" value="UniProtKB-KW"/>
</dbReference>
<dbReference type="EMBL" id="MPUH01000533">
    <property type="protein sequence ID" value="OMJ78221.1"/>
    <property type="molecule type" value="Genomic_DNA"/>
</dbReference>
<feature type="domain" description="RING-type" evidence="5">
    <location>
        <begin position="574"/>
        <end position="616"/>
    </location>
</feature>
<evidence type="ECO:0000313" key="6">
    <source>
        <dbReference type="EMBL" id="OMJ78221.1"/>
    </source>
</evidence>
<feature type="domain" description="RING-type" evidence="5">
    <location>
        <begin position="407"/>
        <end position="441"/>
    </location>
</feature>
<dbReference type="PROSITE" id="PS50089">
    <property type="entry name" value="ZF_RING_2"/>
    <property type="match status" value="4"/>
</dbReference>
<feature type="domain" description="RING-type" evidence="5">
    <location>
        <begin position="485"/>
        <end position="528"/>
    </location>
</feature>
<dbReference type="AlphaFoldDB" id="A0A1R2BN65"/>
<evidence type="ECO:0000256" key="3">
    <source>
        <dbReference type="ARBA" id="ARBA00022833"/>
    </source>
</evidence>
<comment type="caution">
    <text evidence="6">The sequence shown here is derived from an EMBL/GenBank/DDBJ whole genome shotgun (WGS) entry which is preliminary data.</text>
</comment>
<evidence type="ECO:0000256" key="1">
    <source>
        <dbReference type="ARBA" id="ARBA00022723"/>
    </source>
</evidence>
<gene>
    <name evidence="6" type="ORF">SteCoe_22024</name>
</gene>
<evidence type="ECO:0000313" key="7">
    <source>
        <dbReference type="Proteomes" id="UP000187209"/>
    </source>
</evidence>
<dbReference type="InterPro" id="IPR001841">
    <property type="entry name" value="Znf_RING"/>
</dbReference>